<accession>X1IWN2</accession>
<dbReference type="InterPro" id="IPR017853">
    <property type="entry name" value="GH"/>
</dbReference>
<dbReference type="Gene3D" id="3.20.20.80">
    <property type="entry name" value="Glycosidases"/>
    <property type="match status" value="1"/>
</dbReference>
<name>X1IWN2_9ZZZZ</name>
<dbReference type="EMBL" id="BARU01025784">
    <property type="protein sequence ID" value="GAH70484.1"/>
    <property type="molecule type" value="Genomic_DNA"/>
</dbReference>
<dbReference type="SUPFAM" id="SSF51445">
    <property type="entry name" value="(Trans)glycosidases"/>
    <property type="match status" value="1"/>
</dbReference>
<organism evidence="1">
    <name type="scientific">marine sediment metagenome</name>
    <dbReference type="NCBI Taxonomy" id="412755"/>
    <lineage>
        <taxon>unclassified sequences</taxon>
        <taxon>metagenomes</taxon>
        <taxon>ecological metagenomes</taxon>
    </lineage>
</organism>
<dbReference type="AlphaFoldDB" id="X1IWN2"/>
<sequence>YKEVLDGLPKDMIVMYWKYNTKEKHPLIEKIKDFKLPFIVSPSIIDYNRIFPSFVRSEKNMTNLIKNGFKNGAMGEITSSWGDYKNKEIRENRFYGFIFSSQVGWNPIKKVNIIHYWKSLITHFFGIYDDRLFKVIKILRSIEVDKRLHTRPTFYYNHFFSHPYNKKSSSYRKNLKTSKFESVIKDMHEVITLCKDLETKVLRNKENLLNFAFVAKHIKFYCKKRINSKKLADFSPKRAKKAYKLQIIRELENLIKDLTSLLEEYELLWMSVA</sequence>
<gene>
    <name evidence="1" type="ORF">S03H2_41497</name>
</gene>
<feature type="non-terminal residue" evidence="1">
    <location>
        <position position="1"/>
    </location>
</feature>
<protein>
    <submittedName>
        <fullName evidence="1">Uncharacterized protein</fullName>
    </submittedName>
</protein>
<proteinExistence type="predicted"/>
<feature type="non-terminal residue" evidence="1">
    <location>
        <position position="273"/>
    </location>
</feature>
<evidence type="ECO:0000313" key="1">
    <source>
        <dbReference type="EMBL" id="GAH70484.1"/>
    </source>
</evidence>
<reference evidence="1" key="1">
    <citation type="journal article" date="2014" name="Front. Microbiol.">
        <title>High frequency of phylogenetically diverse reductive dehalogenase-homologous genes in deep subseafloor sedimentary metagenomes.</title>
        <authorList>
            <person name="Kawai M."/>
            <person name="Futagami T."/>
            <person name="Toyoda A."/>
            <person name="Takaki Y."/>
            <person name="Nishi S."/>
            <person name="Hori S."/>
            <person name="Arai W."/>
            <person name="Tsubouchi T."/>
            <person name="Morono Y."/>
            <person name="Uchiyama I."/>
            <person name="Ito T."/>
            <person name="Fujiyama A."/>
            <person name="Inagaki F."/>
            <person name="Takami H."/>
        </authorList>
    </citation>
    <scope>NUCLEOTIDE SEQUENCE</scope>
    <source>
        <strain evidence="1">Expedition CK06-06</strain>
    </source>
</reference>
<comment type="caution">
    <text evidence="1">The sequence shown here is derived from an EMBL/GenBank/DDBJ whole genome shotgun (WGS) entry which is preliminary data.</text>
</comment>